<dbReference type="GO" id="GO:0007009">
    <property type="term" value="P:plasma membrane organization"/>
    <property type="evidence" value="ECO:0007669"/>
    <property type="project" value="TreeGrafter"/>
</dbReference>
<dbReference type="PANTHER" id="PTHR13439">
    <property type="entry name" value="CT120 PROTEIN"/>
    <property type="match status" value="1"/>
</dbReference>
<feature type="transmembrane region" description="Helical" evidence="6">
    <location>
        <begin position="88"/>
        <end position="108"/>
    </location>
</feature>
<comment type="subcellular location">
    <subcellularLocation>
        <location evidence="1">Membrane</location>
        <topology evidence="1">Multi-pass membrane protein</topology>
    </subcellularLocation>
</comment>
<dbReference type="OrthoDB" id="10266980at2759"/>
<evidence type="ECO:0000256" key="1">
    <source>
        <dbReference type="ARBA" id="ARBA00004141"/>
    </source>
</evidence>
<feature type="domain" description="TLC" evidence="7">
    <location>
        <begin position="44"/>
        <end position="238"/>
    </location>
</feature>
<dbReference type="GO" id="GO:0005886">
    <property type="term" value="C:plasma membrane"/>
    <property type="evidence" value="ECO:0007669"/>
    <property type="project" value="TreeGrafter"/>
</dbReference>
<evidence type="ECO:0000256" key="4">
    <source>
        <dbReference type="ARBA" id="ARBA00023136"/>
    </source>
</evidence>
<dbReference type="PROSITE" id="PS50922">
    <property type="entry name" value="TLC"/>
    <property type="match status" value="1"/>
</dbReference>
<dbReference type="Pfam" id="PF03798">
    <property type="entry name" value="TRAM_LAG1_CLN8"/>
    <property type="match status" value="1"/>
</dbReference>
<comment type="caution">
    <text evidence="8">The sequence shown here is derived from an EMBL/GenBank/DDBJ whole genome shotgun (WGS) entry which is preliminary data.</text>
</comment>
<dbReference type="InterPro" id="IPR050846">
    <property type="entry name" value="TLCD"/>
</dbReference>
<dbReference type="EMBL" id="CADEPI010000027">
    <property type="protein sequence ID" value="CAB3366854.1"/>
    <property type="molecule type" value="Genomic_DNA"/>
</dbReference>
<dbReference type="PANTHER" id="PTHR13439:SF4">
    <property type="entry name" value="TLC DOMAIN-CONTAINING PROTEIN"/>
    <property type="match status" value="1"/>
</dbReference>
<dbReference type="GO" id="GO:0055091">
    <property type="term" value="P:phospholipid homeostasis"/>
    <property type="evidence" value="ECO:0007669"/>
    <property type="project" value="TreeGrafter"/>
</dbReference>
<keyword evidence="3 6" id="KW-1133">Transmembrane helix</keyword>
<dbReference type="GO" id="GO:0097035">
    <property type="term" value="P:regulation of membrane lipid distribution"/>
    <property type="evidence" value="ECO:0007669"/>
    <property type="project" value="TreeGrafter"/>
</dbReference>
<feature type="transmembrane region" description="Helical" evidence="6">
    <location>
        <begin position="211"/>
        <end position="234"/>
    </location>
</feature>
<feature type="transmembrane region" description="Helical" evidence="6">
    <location>
        <begin position="178"/>
        <end position="199"/>
    </location>
</feature>
<evidence type="ECO:0000259" key="7">
    <source>
        <dbReference type="PROSITE" id="PS50922"/>
    </source>
</evidence>
<dbReference type="GO" id="GO:0071709">
    <property type="term" value="P:membrane assembly"/>
    <property type="evidence" value="ECO:0007669"/>
    <property type="project" value="TreeGrafter"/>
</dbReference>
<sequence length="252" mass="28292">MDPASVTGPNLGLVHAAGSASAFAALNLLLLARLVPKSASHSFRQQWKWRNTANSLVHSVLTGLGALYCFWETPIMREDLINKYSSSSHLLISVSVGYFVYDFCDLLINHRKRSSYELLLHHTMVLMCFTLAIVTKHYLGYGLVALLVEVNSVFLHTRQLMLIQGFSKNHLTYRINSMLNIGTFVVFRIATLGWMTRWLAVHKDELTTTAFTIGSVAMSVVMLMNIVLFLRVLVADLRASQKSQDETSKKPN</sequence>
<proteinExistence type="predicted"/>
<dbReference type="InterPro" id="IPR006634">
    <property type="entry name" value="TLC-dom"/>
</dbReference>
<evidence type="ECO:0000313" key="8">
    <source>
        <dbReference type="EMBL" id="CAB3366854.1"/>
    </source>
</evidence>
<accession>A0A8S1CCW2</accession>
<feature type="transmembrane region" description="Helical" evidence="6">
    <location>
        <begin position="12"/>
        <end position="35"/>
    </location>
</feature>
<evidence type="ECO:0000256" key="6">
    <source>
        <dbReference type="SAM" id="Phobius"/>
    </source>
</evidence>
<dbReference type="SMART" id="SM00724">
    <property type="entry name" value="TLC"/>
    <property type="match status" value="1"/>
</dbReference>
<dbReference type="Proteomes" id="UP000494165">
    <property type="component" value="Unassembled WGS sequence"/>
</dbReference>
<evidence type="ECO:0000256" key="3">
    <source>
        <dbReference type="ARBA" id="ARBA00022989"/>
    </source>
</evidence>
<keyword evidence="9" id="KW-1185">Reference proteome</keyword>
<keyword evidence="2 5" id="KW-0812">Transmembrane</keyword>
<evidence type="ECO:0000313" key="9">
    <source>
        <dbReference type="Proteomes" id="UP000494165"/>
    </source>
</evidence>
<keyword evidence="4 5" id="KW-0472">Membrane</keyword>
<gene>
    <name evidence="8" type="ORF">CLODIP_2_CD13409</name>
</gene>
<evidence type="ECO:0000256" key="2">
    <source>
        <dbReference type="ARBA" id="ARBA00022692"/>
    </source>
</evidence>
<feature type="transmembrane region" description="Helical" evidence="6">
    <location>
        <begin position="139"/>
        <end position="157"/>
    </location>
</feature>
<evidence type="ECO:0000256" key="5">
    <source>
        <dbReference type="PROSITE-ProRule" id="PRU00205"/>
    </source>
</evidence>
<feature type="transmembrane region" description="Helical" evidence="6">
    <location>
        <begin position="115"/>
        <end position="133"/>
    </location>
</feature>
<protein>
    <recommendedName>
        <fullName evidence="7">TLC domain-containing protein</fullName>
    </recommendedName>
</protein>
<dbReference type="AlphaFoldDB" id="A0A8S1CCW2"/>
<feature type="transmembrane region" description="Helical" evidence="6">
    <location>
        <begin position="56"/>
        <end position="76"/>
    </location>
</feature>
<name>A0A8S1CCW2_9INSE</name>
<reference evidence="8 9" key="1">
    <citation type="submission" date="2020-04" db="EMBL/GenBank/DDBJ databases">
        <authorList>
            <person name="Alioto T."/>
            <person name="Alioto T."/>
            <person name="Gomez Garrido J."/>
        </authorList>
    </citation>
    <scope>NUCLEOTIDE SEQUENCE [LARGE SCALE GENOMIC DNA]</scope>
</reference>
<organism evidence="8 9">
    <name type="scientific">Cloeon dipterum</name>
    <dbReference type="NCBI Taxonomy" id="197152"/>
    <lineage>
        <taxon>Eukaryota</taxon>
        <taxon>Metazoa</taxon>
        <taxon>Ecdysozoa</taxon>
        <taxon>Arthropoda</taxon>
        <taxon>Hexapoda</taxon>
        <taxon>Insecta</taxon>
        <taxon>Pterygota</taxon>
        <taxon>Palaeoptera</taxon>
        <taxon>Ephemeroptera</taxon>
        <taxon>Pisciforma</taxon>
        <taxon>Baetidae</taxon>
        <taxon>Cloeon</taxon>
    </lineage>
</organism>